<protein>
    <recommendedName>
        <fullName evidence="2">Heterokaryon incompatibility domain-containing protein</fullName>
    </recommendedName>
</protein>
<evidence type="ECO:0000313" key="4">
    <source>
        <dbReference type="Proteomes" id="UP000070700"/>
    </source>
</evidence>
<name>A0A194WYP8_MOLSC</name>
<dbReference type="Pfam" id="PF06985">
    <property type="entry name" value="HET"/>
    <property type="match status" value="1"/>
</dbReference>
<keyword evidence="1" id="KW-1133">Transmembrane helix</keyword>
<dbReference type="GeneID" id="28826782"/>
<keyword evidence="1" id="KW-0812">Transmembrane</keyword>
<dbReference type="KEGG" id="psco:LY89DRAFT_699440"/>
<sequence>MHDVIILWHFPFFSAVALLCLLKIFNTNDPVHKVDHFDIITYTWGKTVPPYNCGIDGVNWNVPIQEKKLEDIKRLMIKANVQYLWADCICINQDDEKEKAVEIPKMYQYYKSARKCYILMDMDEVWAPQEIVDNLHFIDHILSHMGGAALATEAKLTENMTNRLTMWANENWNFRIDASIVRSAAIDMGVLNCYSTCISRVRSLFENDYFTRVWTFQEMLLGKNITMYGVHSKTLAIYPLGDLETWMDLATDSNDKTWKLQGWIETSRVLKTASVNAILNIIDEDCLALDILQKQVKGLISARTDIIAGGPSWWYENRKGVSNIFSAISITPRKCGQKVDIFRGLLGIFSGLFTPEEVERDLSGDDIEKISFAFFKQLSIKTGHAWTKLAISSEERGVYDWIPVAAKNSKLLSTDIFAAVVNLGRLNQKGLAKAVATTGLNGAPRKYMKIQISKENRGFQFTFKGCNCGKTVKTGLFSSEPIPTYDQPRSVSGDETGRILVQCAIILGSLIDPGHDVVEYRGRLLHLPCLCKLRIIARAKVGYSPSSFWRGKLSITGISIFIFEAITAVEGGSLGNREAMALEDDRIVMRDGLGLVQVDDVGRAFNLAAFGGDIDAYKSYASGCRSTKLHKALVREELTHSITDLMRNYGYVETGGSGNLLICRTSPVGQYKIIGVCIDVSIESKKGNHTVTIR</sequence>
<dbReference type="InParanoid" id="A0A194WYP8"/>
<dbReference type="InterPro" id="IPR010730">
    <property type="entry name" value="HET"/>
</dbReference>
<dbReference type="Proteomes" id="UP000070700">
    <property type="component" value="Unassembled WGS sequence"/>
</dbReference>
<dbReference type="STRING" id="149040.A0A194WYP8"/>
<dbReference type="RefSeq" id="XP_018067169.1">
    <property type="nucleotide sequence ID" value="XM_018217056.1"/>
</dbReference>
<reference evidence="3 4" key="1">
    <citation type="submission" date="2015-10" db="EMBL/GenBank/DDBJ databases">
        <title>Full genome of DAOMC 229536 Phialocephala scopiformis, a fungal endophyte of spruce producing the potent anti-insectan compound rugulosin.</title>
        <authorList>
            <consortium name="DOE Joint Genome Institute"/>
            <person name="Walker A.K."/>
            <person name="Frasz S.L."/>
            <person name="Seifert K.A."/>
            <person name="Miller J.D."/>
            <person name="Mondo S.J."/>
            <person name="Labutti K."/>
            <person name="Lipzen A."/>
            <person name="Dockter R."/>
            <person name="Kennedy M."/>
            <person name="Grigoriev I.V."/>
            <person name="Spatafora J.W."/>
        </authorList>
    </citation>
    <scope>NUCLEOTIDE SEQUENCE [LARGE SCALE GENOMIC DNA]</scope>
    <source>
        <strain evidence="3 4">CBS 120377</strain>
    </source>
</reference>
<evidence type="ECO:0000313" key="3">
    <source>
        <dbReference type="EMBL" id="KUJ12814.1"/>
    </source>
</evidence>
<keyword evidence="4" id="KW-1185">Reference proteome</keyword>
<gene>
    <name evidence="3" type="ORF">LY89DRAFT_699440</name>
</gene>
<accession>A0A194WYP8</accession>
<organism evidence="3 4">
    <name type="scientific">Mollisia scopiformis</name>
    <name type="common">Conifer needle endophyte fungus</name>
    <name type="synonym">Phialocephala scopiformis</name>
    <dbReference type="NCBI Taxonomy" id="149040"/>
    <lineage>
        <taxon>Eukaryota</taxon>
        <taxon>Fungi</taxon>
        <taxon>Dikarya</taxon>
        <taxon>Ascomycota</taxon>
        <taxon>Pezizomycotina</taxon>
        <taxon>Leotiomycetes</taxon>
        <taxon>Helotiales</taxon>
        <taxon>Mollisiaceae</taxon>
        <taxon>Mollisia</taxon>
    </lineage>
</organism>
<evidence type="ECO:0000259" key="2">
    <source>
        <dbReference type="Pfam" id="PF06985"/>
    </source>
</evidence>
<dbReference type="EMBL" id="KQ947423">
    <property type="protein sequence ID" value="KUJ12814.1"/>
    <property type="molecule type" value="Genomic_DNA"/>
</dbReference>
<dbReference type="InterPro" id="IPR052895">
    <property type="entry name" value="HetReg/Transcr_Mod"/>
</dbReference>
<feature type="transmembrane region" description="Helical" evidence="1">
    <location>
        <begin position="6"/>
        <end position="25"/>
    </location>
</feature>
<dbReference type="PANTHER" id="PTHR24148:SF64">
    <property type="entry name" value="HETEROKARYON INCOMPATIBILITY DOMAIN-CONTAINING PROTEIN"/>
    <property type="match status" value="1"/>
</dbReference>
<feature type="domain" description="Heterokaryon incompatibility" evidence="2">
    <location>
        <begin position="39"/>
        <end position="218"/>
    </location>
</feature>
<dbReference type="OrthoDB" id="2157530at2759"/>
<dbReference type="AlphaFoldDB" id="A0A194WYP8"/>
<dbReference type="PANTHER" id="PTHR24148">
    <property type="entry name" value="ANKYRIN REPEAT DOMAIN-CONTAINING PROTEIN 39 HOMOLOG-RELATED"/>
    <property type="match status" value="1"/>
</dbReference>
<proteinExistence type="predicted"/>
<evidence type="ECO:0000256" key="1">
    <source>
        <dbReference type="SAM" id="Phobius"/>
    </source>
</evidence>
<keyword evidence="1" id="KW-0472">Membrane</keyword>